<name>A0AAN8ETZ4_TRICO</name>
<dbReference type="AlphaFoldDB" id="A0AAN8ETZ4"/>
<proteinExistence type="predicted"/>
<keyword evidence="4" id="KW-1185">Reference proteome</keyword>
<comment type="caution">
    <text evidence="3">The sequence shown here is derived from an EMBL/GenBank/DDBJ whole genome shotgun (WGS) entry which is preliminary data.</text>
</comment>
<sequence>VEDIEKVTCFIPSFGKVPVIATLPSNDSICQKETVGTTQWINMITNIEKRRNSTQNEKNVDGSDYFSSTEHGISIYSTQKAGSTISSELGSFTSTEEDLYTEYEDDQSGMTVSSNSTSRLTSLSPKEVALSTNSETIRLRTVTVVTSTVPSTTIPPFTTPRQRRKYSRDHHPDEFLNALVFILFVCVLILVVTIAFTLYYRFVRTDGGSKHHKHLPEAAPLNGETTTTTNGVHI</sequence>
<keyword evidence="2" id="KW-1133">Transmembrane helix</keyword>
<gene>
    <name evidence="3" type="ORF">GCK32_016096</name>
</gene>
<evidence type="ECO:0000256" key="1">
    <source>
        <dbReference type="SAM" id="MobiDB-lite"/>
    </source>
</evidence>
<feature type="region of interest" description="Disordered" evidence="1">
    <location>
        <begin position="211"/>
        <end position="234"/>
    </location>
</feature>
<feature type="compositionally biased region" description="Polar residues" evidence="1">
    <location>
        <begin position="223"/>
        <end position="234"/>
    </location>
</feature>
<feature type="transmembrane region" description="Helical" evidence="2">
    <location>
        <begin position="175"/>
        <end position="200"/>
    </location>
</feature>
<evidence type="ECO:0000256" key="2">
    <source>
        <dbReference type="SAM" id="Phobius"/>
    </source>
</evidence>
<organism evidence="3 4">
    <name type="scientific">Trichostrongylus colubriformis</name>
    <name type="common">Black scour worm</name>
    <dbReference type="NCBI Taxonomy" id="6319"/>
    <lineage>
        <taxon>Eukaryota</taxon>
        <taxon>Metazoa</taxon>
        <taxon>Ecdysozoa</taxon>
        <taxon>Nematoda</taxon>
        <taxon>Chromadorea</taxon>
        <taxon>Rhabditida</taxon>
        <taxon>Rhabditina</taxon>
        <taxon>Rhabditomorpha</taxon>
        <taxon>Strongyloidea</taxon>
        <taxon>Trichostrongylidae</taxon>
        <taxon>Trichostrongylus</taxon>
    </lineage>
</organism>
<keyword evidence="2" id="KW-0472">Membrane</keyword>
<dbReference type="Proteomes" id="UP001331761">
    <property type="component" value="Unassembled WGS sequence"/>
</dbReference>
<reference evidence="3 4" key="1">
    <citation type="submission" date="2019-10" db="EMBL/GenBank/DDBJ databases">
        <title>Assembly and Annotation for the nematode Trichostrongylus colubriformis.</title>
        <authorList>
            <person name="Martin J."/>
        </authorList>
    </citation>
    <scope>NUCLEOTIDE SEQUENCE [LARGE SCALE GENOMIC DNA]</scope>
    <source>
        <strain evidence="3">G859</strain>
        <tissue evidence="3">Whole worm</tissue>
    </source>
</reference>
<keyword evidence="2" id="KW-0812">Transmembrane</keyword>
<protein>
    <submittedName>
        <fullName evidence="3">Uncharacterized protein</fullName>
    </submittedName>
</protein>
<evidence type="ECO:0000313" key="4">
    <source>
        <dbReference type="Proteomes" id="UP001331761"/>
    </source>
</evidence>
<feature type="non-terminal residue" evidence="3">
    <location>
        <position position="1"/>
    </location>
</feature>
<dbReference type="EMBL" id="WIXE01023115">
    <property type="protein sequence ID" value="KAK5966795.1"/>
    <property type="molecule type" value="Genomic_DNA"/>
</dbReference>
<accession>A0AAN8ETZ4</accession>
<evidence type="ECO:0000313" key="3">
    <source>
        <dbReference type="EMBL" id="KAK5966795.1"/>
    </source>
</evidence>